<sequence>MEMLIFFSSRTWYRPTLSKVPVPAGYTSYLIQTRTNQMRNTRTNSPNEQKAAIKAKQPKHFSRPNGLISSMPHCIDATVRANKAQKRYRVQVVNRIWRSCSPGPHLSDKNHM</sequence>
<protein>
    <submittedName>
        <fullName evidence="2">Uncharacterized protein</fullName>
    </submittedName>
</protein>
<gene>
    <name evidence="2" type="ORF">ILYODFUR_032113</name>
</gene>
<dbReference type="EMBL" id="JAHRIQ010039890">
    <property type="protein sequence ID" value="MEQ2234472.1"/>
    <property type="molecule type" value="Genomic_DNA"/>
</dbReference>
<feature type="region of interest" description="Disordered" evidence="1">
    <location>
        <begin position="38"/>
        <end position="68"/>
    </location>
</feature>
<reference evidence="2 3" key="1">
    <citation type="submission" date="2021-06" db="EMBL/GenBank/DDBJ databases">
        <authorList>
            <person name="Palmer J.M."/>
        </authorList>
    </citation>
    <scope>NUCLEOTIDE SEQUENCE [LARGE SCALE GENOMIC DNA]</scope>
    <source>
        <strain evidence="3">if_2019</strain>
        <tissue evidence="2">Muscle</tissue>
    </source>
</reference>
<evidence type="ECO:0000256" key="1">
    <source>
        <dbReference type="SAM" id="MobiDB-lite"/>
    </source>
</evidence>
<organism evidence="2 3">
    <name type="scientific">Ilyodon furcidens</name>
    <name type="common">goldbreast splitfin</name>
    <dbReference type="NCBI Taxonomy" id="33524"/>
    <lineage>
        <taxon>Eukaryota</taxon>
        <taxon>Metazoa</taxon>
        <taxon>Chordata</taxon>
        <taxon>Craniata</taxon>
        <taxon>Vertebrata</taxon>
        <taxon>Euteleostomi</taxon>
        <taxon>Actinopterygii</taxon>
        <taxon>Neopterygii</taxon>
        <taxon>Teleostei</taxon>
        <taxon>Neoteleostei</taxon>
        <taxon>Acanthomorphata</taxon>
        <taxon>Ovalentaria</taxon>
        <taxon>Atherinomorphae</taxon>
        <taxon>Cyprinodontiformes</taxon>
        <taxon>Goodeidae</taxon>
        <taxon>Ilyodon</taxon>
    </lineage>
</organism>
<evidence type="ECO:0000313" key="3">
    <source>
        <dbReference type="Proteomes" id="UP001482620"/>
    </source>
</evidence>
<name>A0ABV0TSN9_9TELE</name>
<comment type="caution">
    <text evidence="2">The sequence shown here is derived from an EMBL/GenBank/DDBJ whole genome shotgun (WGS) entry which is preliminary data.</text>
</comment>
<accession>A0ABV0TSN9</accession>
<dbReference type="Proteomes" id="UP001482620">
    <property type="component" value="Unassembled WGS sequence"/>
</dbReference>
<evidence type="ECO:0000313" key="2">
    <source>
        <dbReference type="EMBL" id="MEQ2234472.1"/>
    </source>
</evidence>
<proteinExistence type="predicted"/>
<keyword evidence="3" id="KW-1185">Reference proteome</keyword>